<feature type="transmembrane region" description="Helical" evidence="7">
    <location>
        <begin position="35"/>
        <end position="54"/>
    </location>
</feature>
<reference evidence="8 9" key="1">
    <citation type="submission" date="2019-04" db="EMBL/GenBank/DDBJ databases">
        <title>Annotation for the trematode Fasciola gigantica.</title>
        <authorList>
            <person name="Choi Y.-J."/>
        </authorList>
    </citation>
    <scope>NUCLEOTIDE SEQUENCE [LARGE SCALE GENOMIC DNA]</scope>
    <source>
        <strain evidence="8">Uganda_cow_1</strain>
    </source>
</reference>
<comment type="caution">
    <text evidence="8">The sequence shown here is derived from an EMBL/GenBank/DDBJ whole genome shotgun (WGS) entry which is preliminary data.</text>
</comment>
<comment type="similarity">
    <text evidence="2 7">Belongs to the CTL (choline transporter-like) family.</text>
</comment>
<evidence type="ECO:0000256" key="1">
    <source>
        <dbReference type="ARBA" id="ARBA00004141"/>
    </source>
</evidence>
<dbReference type="AlphaFoldDB" id="A0A504YC44"/>
<feature type="transmembrane region" description="Helical" evidence="7">
    <location>
        <begin position="573"/>
        <end position="596"/>
    </location>
</feature>
<dbReference type="Proteomes" id="UP000316759">
    <property type="component" value="Unassembled WGS sequence"/>
</dbReference>
<evidence type="ECO:0000256" key="5">
    <source>
        <dbReference type="ARBA" id="ARBA00023136"/>
    </source>
</evidence>
<feature type="transmembrane region" description="Helical" evidence="7">
    <location>
        <begin position="652"/>
        <end position="674"/>
    </location>
</feature>
<dbReference type="GO" id="GO:0005886">
    <property type="term" value="C:plasma membrane"/>
    <property type="evidence" value="ECO:0007669"/>
    <property type="project" value="UniProtKB-SubCell"/>
</dbReference>
<name>A0A504YC44_FASGI</name>
<dbReference type="PANTHER" id="PTHR12385:SF14">
    <property type="entry name" value="CHOLINE TRANSPORTER-LIKE 2"/>
    <property type="match status" value="1"/>
</dbReference>
<organism evidence="8 9">
    <name type="scientific">Fasciola gigantica</name>
    <name type="common">Giant liver fluke</name>
    <dbReference type="NCBI Taxonomy" id="46835"/>
    <lineage>
        <taxon>Eukaryota</taxon>
        <taxon>Metazoa</taxon>
        <taxon>Spiralia</taxon>
        <taxon>Lophotrochozoa</taxon>
        <taxon>Platyhelminthes</taxon>
        <taxon>Trematoda</taxon>
        <taxon>Digenea</taxon>
        <taxon>Plagiorchiida</taxon>
        <taxon>Echinostomata</taxon>
        <taxon>Echinostomatoidea</taxon>
        <taxon>Fasciolidae</taxon>
        <taxon>Fasciola</taxon>
    </lineage>
</organism>
<dbReference type="EMBL" id="SUNJ01011005">
    <property type="protein sequence ID" value="TPP59202.1"/>
    <property type="molecule type" value="Genomic_DNA"/>
</dbReference>
<protein>
    <recommendedName>
        <fullName evidence="7">Choline transporter-like protein</fullName>
    </recommendedName>
</protein>
<dbReference type="PANTHER" id="PTHR12385">
    <property type="entry name" value="CHOLINE TRANSPORTER-LIKE (SLC FAMILY 44)"/>
    <property type="match status" value="1"/>
</dbReference>
<comment type="function">
    <text evidence="7">Choline transporter.</text>
</comment>
<keyword evidence="3 7" id="KW-0812">Transmembrane</keyword>
<feature type="transmembrane region" description="Helical" evidence="7">
    <location>
        <begin position="365"/>
        <end position="391"/>
    </location>
</feature>
<keyword evidence="6" id="KW-0325">Glycoprotein</keyword>
<dbReference type="OrthoDB" id="420519at2759"/>
<sequence>MGQSSTALREEKVAESKSNFSGPVKQRSCTDIPCCLLFAIFLVGFIVVTLWSFAMGDYRRVLYPTNSQGLVCGRDVPDKPYLYFFDIVRCLKLAPVVMIVGCPTPQVSPCPPPPGVCSVLSRLLLVMEGVVQSRKPDRIEKSHGLFEREKCKRCRVCPLLFGRCLPSQLKRLISNGTGEVYDKEGKLIPLADEKNEPISGVSVVRSRNVVVELTDVFEKIVSDLSKSWPTIFVYSSGLNKSCGISTVSSCLSFAVVLSFVWIVLMRCFADIIVWSTLILFVILFSASTGFCFYRWNSLKKTADEIPFELSLDLSSYLRSSTTWLAFGIISAILLVVILLVLIFLRKRILIAIAIIKEASKALATMTSVLFWPLLPLVLELLVIAQVLFVAVSLRSMAEPVGVEVSNQTLQSDWEDKARKDLKNLFHSIPCDPLSNSSAGKACRFLYYGGRKYTIFLQFFNLFMFFWLVNFVRSLAEMTLAGTFAHYYFSRHNPKTMPRCPLLSSFFRAGFYHIGSLALGSLLVALLQWLRVILEYVSTKLKKYDNGCTQCLTRCLCCCFWCLERFLRFLNRNAFIMISIYGQSFCSGARSAFYLLLRNAVRLVVVDKVTDFILFIGKLVVVGLSSSLGYLYLDGILFANTPLAEFQPTMHYVIVPLAIIIIGSYVIVSLFSSVYEMGVDTIFLCFLEDLERNDGSAEHPYFMSKQLMTILGKKNLPDKTGKPWLGPGDQ</sequence>
<feature type="transmembrane region" description="Helical" evidence="7">
    <location>
        <begin position="243"/>
        <end position="264"/>
    </location>
</feature>
<keyword evidence="4 7" id="KW-1133">Transmembrane helix</keyword>
<proteinExistence type="inferred from homology"/>
<keyword evidence="9" id="KW-1185">Reference proteome</keyword>
<feature type="transmembrane region" description="Helical" evidence="7">
    <location>
        <begin position="463"/>
        <end position="488"/>
    </location>
</feature>
<gene>
    <name evidence="8" type="ORF">FGIG_08814</name>
</gene>
<feature type="transmembrane region" description="Helical" evidence="7">
    <location>
        <begin position="271"/>
        <end position="295"/>
    </location>
</feature>
<keyword evidence="5 7" id="KW-0472">Membrane</keyword>
<feature type="transmembrane region" description="Helical" evidence="7">
    <location>
        <begin position="323"/>
        <end position="344"/>
    </location>
</feature>
<evidence type="ECO:0000313" key="9">
    <source>
        <dbReference type="Proteomes" id="UP000316759"/>
    </source>
</evidence>
<dbReference type="InterPro" id="IPR007603">
    <property type="entry name" value="Choline_transptr-like"/>
</dbReference>
<dbReference type="GO" id="GO:0022857">
    <property type="term" value="F:transmembrane transporter activity"/>
    <property type="evidence" value="ECO:0007669"/>
    <property type="project" value="UniProtKB-UniRule"/>
</dbReference>
<evidence type="ECO:0000313" key="8">
    <source>
        <dbReference type="EMBL" id="TPP59202.1"/>
    </source>
</evidence>
<evidence type="ECO:0000256" key="6">
    <source>
        <dbReference type="ARBA" id="ARBA00023180"/>
    </source>
</evidence>
<evidence type="ECO:0000256" key="4">
    <source>
        <dbReference type="ARBA" id="ARBA00022989"/>
    </source>
</evidence>
<comment type="subcellular location">
    <subcellularLocation>
        <location evidence="7">Cell membrane</location>
        <topology evidence="7">Multi-pass membrane protein</topology>
    </subcellularLocation>
    <subcellularLocation>
        <location evidence="1">Membrane</location>
        <topology evidence="1">Multi-pass membrane protein</topology>
    </subcellularLocation>
</comment>
<evidence type="ECO:0000256" key="7">
    <source>
        <dbReference type="RuleBase" id="RU368066"/>
    </source>
</evidence>
<evidence type="ECO:0000256" key="3">
    <source>
        <dbReference type="ARBA" id="ARBA00022692"/>
    </source>
</evidence>
<dbReference type="STRING" id="46835.A0A504YC44"/>
<feature type="transmembrane region" description="Helical" evidence="7">
    <location>
        <begin position="608"/>
        <end position="632"/>
    </location>
</feature>
<evidence type="ECO:0000256" key="2">
    <source>
        <dbReference type="ARBA" id="ARBA00007168"/>
    </source>
</evidence>
<accession>A0A504YC44</accession>
<feature type="transmembrane region" description="Helical" evidence="7">
    <location>
        <begin position="509"/>
        <end position="529"/>
    </location>
</feature>
<dbReference type="Pfam" id="PF04515">
    <property type="entry name" value="Choline_transpo"/>
    <property type="match status" value="1"/>
</dbReference>